<sequence length="148" mass="16837">MVFCTLKIRIIWAIIGISAGIMAGSVFGFEYHNWSATTMAFFSSLCAVYLLHVHIRYHKGRFGGNETRSCPFFTNVFICSAAFIGMIVCLTLAGLQRQTLTHEGLMNENLWITSVWCWMTFKWSMMSAVYIRRYSKETSDAKCSSLTP</sequence>
<keyword evidence="6" id="KW-0967">Endosome</keyword>
<dbReference type="GO" id="GO:0005765">
    <property type="term" value="C:lysosomal membrane"/>
    <property type="evidence" value="ECO:0007669"/>
    <property type="project" value="UniProtKB-SubCell"/>
</dbReference>
<keyword evidence="5 10" id="KW-0812">Transmembrane</keyword>
<feature type="transmembrane region" description="Helical" evidence="10">
    <location>
        <begin position="72"/>
        <end position="95"/>
    </location>
</feature>
<dbReference type="InterPro" id="IPR026218">
    <property type="entry name" value="HRG"/>
</dbReference>
<evidence type="ECO:0000256" key="4">
    <source>
        <dbReference type="ARBA" id="ARBA00022448"/>
    </source>
</evidence>
<dbReference type="Proteomes" id="UP001608902">
    <property type="component" value="Unassembled WGS sequence"/>
</dbReference>
<evidence type="ECO:0000256" key="8">
    <source>
        <dbReference type="ARBA" id="ARBA00023136"/>
    </source>
</evidence>
<keyword evidence="7 10" id="KW-1133">Transmembrane helix</keyword>
<dbReference type="PANTHER" id="PTHR31525">
    <property type="entry name" value="HEME TRANSPORTER HRG1"/>
    <property type="match status" value="1"/>
</dbReference>
<dbReference type="AlphaFoldDB" id="A0ABD6E5F8"/>
<dbReference type="Pfam" id="PF16954">
    <property type="entry name" value="HRG"/>
    <property type="match status" value="1"/>
</dbReference>
<evidence type="ECO:0000256" key="10">
    <source>
        <dbReference type="SAM" id="Phobius"/>
    </source>
</evidence>
<evidence type="ECO:0000256" key="1">
    <source>
        <dbReference type="ARBA" id="ARBA00004155"/>
    </source>
</evidence>
<keyword evidence="12" id="KW-1185">Reference proteome</keyword>
<dbReference type="PANTHER" id="PTHR31525:SF1">
    <property type="entry name" value="HEME TRANSPORTER HRG1"/>
    <property type="match status" value="1"/>
</dbReference>
<feature type="transmembrane region" description="Helical" evidence="10">
    <location>
        <begin position="110"/>
        <end position="131"/>
    </location>
</feature>
<reference evidence="11 12" key="1">
    <citation type="submission" date="2024-08" db="EMBL/GenBank/DDBJ databases">
        <title>Gnathostoma spinigerum genome.</title>
        <authorList>
            <person name="Gonzalez-Bertolin B."/>
            <person name="Monzon S."/>
            <person name="Zaballos A."/>
            <person name="Jimenez P."/>
            <person name="Dekumyoy P."/>
            <person name="Varona S."/>
            <person name="Cuesta I."/>
            <person name="Sumanam S."/>
            <person name="Adisakwattana P."/>
            <person name="Gasser R.B."/>
            <person name="Hernandez-Gonzalez A."/>
            <person name="Young N.D."/>
            <person name="Perteguer M.J."/>
        </authorList>
    </citation>
    <scope>NUCLEOTIDE SEQUENCE [LARGE SCALE GENOMIC DNA]</scope>
    <source>
        <strain evidence="11">AL3</strain>
        <tissue evidence="11">Liver</tissue>
    </source>
</reference>
<protein>
    <recommendedName>
        <fullName evidence="13">Heme transporter hrg-1</fullName>
    </recommendedName>
</protein>
<evidence type="ECO:0000256" key="6">
    <source>
        <dbReference type="ARBA" id="ARBA00022753"/>
    </source>
</evidence>
<gene>
    <name evidence="11" type="ORF">AB6A40_000008</name>
</gene>
<accession>A0ABD6E5F8</accession>
<feature type="transmembrane region" description="Helical" evidence="10">
    <location>
        <begin position="10"/>
        <end position="28"/>
    </location>
</feature>
<dbReference type="PRINTS" id="PR02095">
    <property type="entry name" value="TRNSPORTRHRG"/>
</dbReference>
<evidence type="ECO:0000256" key="9">
    <source>
        <dbReference type="ARBA" id="ARBA00023228"/>
    </source>
</evidence>
<evidence type="ECO:0000256" key="3">
    <source>
        <dbReference type="ARBA" id="ARBA00006203"/>
    </source>
</evidence>
<evidence type="ECO:0000313" key="11">
    <source>
        <dbReference type="EMBL" id="MFH4973299.1"/>
    </source>
</evidence>
<comment type="subcellular location">
    <subcellularLocation>
        <location evidence="2">Endosome membrane</location>
        <topology evidence="2">Multi-pass membrane protein</topology>
    </subcellularLocation>
    <subcellularLocation>
        <location evidence="1">Lysosome membrane</location>
        <topology evidence="1">Multi-pass membrane protein</topology>
    </subcellularLocation>
</comment>
<dbReference type="GO" id="GO:0015232">
    <property type="term" value="F:heme transmembrane transporter activity"/>
    <property type="evidence" value="ECO:0007669"/>
    <property type="project" value="UniProtKB-ARBA"/>
</dbReference>
<keyword evidence="4" id="KW-0813">Transport</keyword>
<proteinExistence type="inferred from homology"/>
<evidence type="ECO:0000256" key="2">
    <source>
        <dbReference type="ARBA" id="ARBA00004337"/>
    </source>
</evidence>
<dbReference type="EMBL" id="JBGFUD010000002">
    <property type="protein sequence ID" value="MFH4973299.1"/>
    <property type="molecule type" value="Genomic_DNA"/>
</dbReference>
<evidence type="ECO:0000256" key="7">
    <source>
        <dbReference type="ARBA" id="ARBA00022989"/>
    </source>
</evidence>
<keyword evidence="9" id="KW-0458">Lysosome</keyword>
<keyword evidence="8 10" id="KW-0472">Membrane</keyword>
<name>A0ABD6E5F8_9BILA</name>
<comment type="caution">
    <text evidence="11">The sequence shown here is derived from an EMBL/GenBank/DDBJ whole genome shotgun (WGS) entry which is preliminary data.</text>
</comment>
<organism evidence="11 12">
    <name type="scientific">Gnathostoma spinigerum</name>
    <dbReference type="NCBI Taxonomy" id="75299"/>
    <lineage>
        <taxon>Eukaryota</taxon>
        <taxon>Metazoa</taxon>
        <taxon>Ecdysozoa</taxon>
        <taxon>Nematoda</taxon>
        <taxon>Chromadorea</taxon>
        <taxon>Rhabditida</taxon>
        <taxon>Spirurina</taxon>
        <taxon>Gnathostomatomorpha</taxon>
        <taxon>Gnathostomatoidea</taxon>
        <taxon>Gnathostomatidae</taxon>
        <taxon>Gnathostoma</taxon>
    </lineage>
</organism>
<comment type="similarity">
    <text evidence="3">Belongs to the HRG family.</text>
</comment>
<dbReference type="GO" id="GO:0010008">
    <property type="term" value="C:endosome membrane"/>
    <property type="evidence" value="ECO:0007669"/>
    <property type="project" value="UniProtKB-SubCell"/>
</dbReference>
<evidence type="ECO:0000256" key="5">
    <source>
        <dbReference type="ARBA" id="ARBA00022692"/>
    </source>
</evidence>
<evidence type="ECO:0008006" key="13">
    <source>
        <dbReference type="Google" id="ProtNLM"/>
    </source>
</evidence>
<feature type="transmembrane region" description="Helical" evidence="10">
    <location>
        <begin position="34"/>
        <end position="51"/>
    </location>
</feature>
<evidence type="ECO:0000313" key="12">
    <source>
        <dbReference type="Proteomes" id="UP001608902"/>
    </source>
</evidence>